<reference evidence="1" key="1">
    <citation type="submission" date="2022-04" db="EMBL/GenBank/DDBJ databases">
        <title>A functionally conserved STORR gene fusion in Papaver species that diverged 16.8 million years ago.</title>
        <authorList>
            <person name="Catania T."/>
        </authorList>
    </citation>
    <scope>NUCLEOTIDE SEQUENCE</scope>
    <source>
        <strain evidence="1">S-188037</strain>
    </source>
</reference>
<gene>
    <name evidence="1" type="ORF">MKW98_027699</name>
</gene>
<organism evidence="1 2">
    <name type="scientific">Papaver atlanticum</name>
    <dbReference type="NCBI Taxonomy" id="357466"/>
    <lineage>
        <taxon>Eukaryota</taxon>
        <taxon>Viridiplantae</taxon>
        <taxon>Streptophyta</taxon>
        <taxon>Embryophyta</taxon>
        <taxon>Tracheophyta</taxon>
        <taxon>Spermatophyta</taxon>
        <taxon>Magnoliopsida</taxon>
        <taxon>Ranunculales</taxon>
        <taxon>Papaveraceae</taxon>
        <taxon>Papaveroideae</taxon>
        <taxon>Papaver</taxon>
    </lineage>
</organism>
<dbReference type="EMBL" id="JAJJMB010003237">
    <property type="protein sequence ID" value="KAI3948633.1"/>
    <property type="molecule type" value="Genomic_DNA"/>
</dbReference>
<proteinExistence type="predicted"/>
<evidence type="ECO:0000313" key="2">
    <source>
        <dbReference type="Proteomes" id="UP001202328"/>
    </source>
</evidence>
<evidence type="ECO:0000313" key="1">
    <source>
        <dbReference type="EMBL" id="KAI3948633.1"/>
    </source>
</evidence>
<comment type="caution">
    <text evidence="1">The sequence shown here is derived from an EMBL/GenBank/DDBJ whole genome shotgun (WGS) entry which is preliminary data.</text>
</comment>
<sequence length="59" mass="6773">IYNLRKCQLLLWEDWFRTPITKLVCNGGFLPLLKLLDSENGPLKHNAAFVLYGLADIKV</sequence>
<protein>
    <recommendedName>
        <fullName evidence="3">Armadillo repeat-containing protein</fullName>
    </recommendedName>
</protein>
<dbReference type="AlphaFoldDB" id="A0AAD4T9C6"/>
<keyword evidence="2" id="KW-1185">Reference proteome</keyword>
<feature type="non-terminal residue" evidence="1">
    <location>
        <position position="59"/>
    </location>
</feature>
<name>A0AAD4T9C6_9MAGN</name>
<dbReference type="Proteomes" id="UP001202328">
    <property type="component" value="Unassembled WGS sequence"/>
</dbReference>
<accession>A0AAD4T9C6</accession>
<evidence type="ECO:0008006" key="3">
    <source>
        <dbReference type="Google" id="ProtNLM"/>
    </source>
</evidence>